<dbReference type="GO" id="GO:0009252">
    <property type="term" value="P:peptidoglycan biosynthetic process"/>
    <property type="evidence" value="ECO:0007669"/>
    <property type="project" value="UniProtKB-UniRule"/>
</dbReference>
<evidence type="ECO:0000256" key="7">
    <source>
        <dbReference type="ARBA" id="ARBA00023136"/>
    </source>
</evidence>
<keyword evidence="2 10" id="KW-0132">Cell division</keyword>
<dbReference type="Pfam" id="PF04101">
    <property type="entry name" value="Glyco_tran_28_C"/>
    <property type="match status" value="1"/>
</dbReference>
<evidence type="ECO:0000256" key="6">
    <source>
        <dbReference type="ARBA" id="ARBA00022984"/>
    </source>
</evidence>
<dbReference type="EMBL" id="AGEY01000021">
    <property type="protein sequence ID" value="EHM00753.1"/>
    <property type="molecule type" value="Genomic_DNA"/>
</dbReference>
<evidence type="ECO:0000256" key="3">
    <source>
        <dbReference type="ARBA" id="ARBA00022676"/>
    </source>
</evidence>
<feature type="binding site" evidence="10">
    <location>
        <position position="195"/>
    </location>
    <ligand>
        <name>UDP-N-acetyl-alpha-D-glucosamine</name>
        <dbReference type="ChEBI" id="CHEBI:57705"/>
    </ligand>
</feature>
<comment type="caution">
    <text evidence="10">Lacks conserved residue(s) required for the propagation of feature annotation.</text>
</comment>
<feature type="domain" description="Glycosyl transferase family 28 C-terminal" evidence="12">
    <location>
        <begin position="188"/>
        <end position="353"/>
    </location>
</feature>
<comment type="caution">
    <text evidence="13">The sequence shown here is derived from an EMBL/GenBank/DDBJ whole genome shotgun (WGS) entry which is preliminary data.</text>
</comment>
<keyword evidence="1 10" id="KW-1003">Cell membrane</keyword>
<dbReference type="Pfam" id="PF03033">
    <property type="entry name" value="Glyco_transf_28"/>
    <property type="match status" value="1"/>
</dbReference>
<dbReference type="GO" id="GO:0051301">
    <property type="term" value="P:cell division"/>
    <property type="evidence" value="ECO:0007669"/>
    <property type="project" value="UniProtKB-KW"/>
</dbReference>
<keyword evidence="4 10" id="KW-0808">Transferase</keyword>
<comment type="subcellular location">
    <subcellularLocation>
        <location evidence="10">Cell membrane</location>
        <topology evidence="10">Peripheral membrane protein</topology>
        <orientation evidence="10">Cytoplasmic side</orientation>
    </subcellularLocation>
</comment>
<dbReference type="HAMAP" id="MF_00033">
    <property type="entry name" value="MurG"/>
    <property type="match status" value="1"/>
</dbReference>
<sequence length="371" mass="40417">MRLIISGGGTGGHIYPALAIIEDLMKQEPNSEVLYVGSHRGLESTIVPKQGIKFTALRIQGFRRSLSLENFKTLALFFKSVHESKKIVKQFKPDVVIGTGGYVSGAVVYAAAKAHIPTIIHEQNSAVGLTNKFLSHYVDKIAIGFHEAKDQFPAEKVIFAGNPRAQQVAHMHSDFQWSSIGLKDDQPTVLIFGGSQGAPAINNAVIAAISEFNRRQYQVVFVTGQKRYDGVMAQLKKTNVNDNIKILPYIDNMPQVLPKVSLIVGRSGATSIAEITALGIPSVLIPSPYVTADHQTKNTMSLVTRGAALMIKEPALNAKSLLKAVDQLMHDPAEREKMSENSKDLGVTNSADQILDIARSLIHESANRNSK</sequence>
<evidence type="ECO:0000256" key="5">
    <source>
        <dbReference type="ARBA" id="ARBA00022960"/>
    </source>
</evidence>
<dbReference type="UniPathway" id="UPA00219"/>
<dbReference type="NCBIfam" id="TIGR01133">
    <property type="entry name" value="murG"/>
    <property type="match status" value="1"/>
</dbReference>
<evidence type="ECO:0000256" key="10">
    <source>
        <dbReference type="HAMAP-Rule" id="MF_00033"/>
    </source>
</evidence>
<dbReference type="EC" id="2.4.1.227" evidence="10"/>
<dbReference type="GO" id="GO:0050511">
    <property type="term" value="F:undecaprenyldiphospho-muramoylpentapeptide beta-N-acetylglucosaminyltransferase activity"/>
    <property type="evidence" value="ECO:0007669"/>
    <property type="project" value="UniProtKB-UniRule"/>
</dbReference>
<dbReference type="AlphaFoldDB" id="G9ZKZ4"/>
<evidence type="ECO:0000256" key="9">
    <source>
        <dbReference type="ARBA" id="ARBA00023316"/>
    </source>
</evidence>
<dbReference type="GO" id="GO:0005975">
    <property type="term" value="P:carbohydrate metabolic process"/>
    <property type="evidence" value="ECO:0007669"/>
    <property type="project" value="InterPro"/>
</dbReference>
<keyword evidence="6 10" id="KW-0573">Peptidoglycan synthesis</keyword>
<organism evidence="13 14">
    <name type="scientific">Lentilactobacillus parafarraginis F0439</name>
    <dbReference type="NCBI Taxonomy" id="797515"/>
    <lineage>
        <taxon>Bacteria</taxon>
        <taxon>Bacillati</taxon>
        <taxon>Bacillota</taxon>
        <taxon>Bacilli</taxon>
        <taxon>Lactobacillales</taxon>
        <taxon>Lactobacillaceae</taxon>
        <taxon>Lentilactobacillus</taxon>
    </lineage>
</organism>
<name>G9ZKZ4_9LACO</name>
<dbReference type="PATRIC" id="fig|797515.3.peg.362"/>
<dbReference type="InterPro" id="IPR004276">
    <property type="entry name" value="GlycoTrans_28_N"/>
</dbReference>
<keyword evidence="14" id="KW-1185">Reference proteome</keyword>
<evidence type="ECO:0000256" key="8">
    <source>
        <dbReference type="ARBA" id="ARBA00023306"/>
    </source>
</evidence>
<dbReference type="InterPro" id="IPR006009">
    <property type="entry name" value="GlcNAc_MurG"/>
</dbReference>
<evidence type="ECO:0000313" key="14">
    <source>
        <dbReference type="Proteomes" id="UP000004625"/>
    </source>
</evidence>
<dbReference type="eggNOG" id="COG0707">
    <property type="taxonomic scope" value="Bacteria"/>
</dbReference>
<dbReference type="PANTHER" id="PTHR21015:SF22">
    <property type="entry name" value="GLYCOSYLTRANSFERASE"/>
    <property type="match status" value="1"/>
</dbReference>
<evidence type="ECO:0000259" key="12">
    <source>
        <dbReference type="Pfam" id="PF04101"/>
    </source>
</evidence>
<comment type="function">
    <text evidence="10">Cell wall formation. Catalyzes the transfer of a GlcNAc subunit on undecaprenyl-pyrophosphoryl-MurNAc-pentapeptide (lipid intermediate I) to form undecaprenyl-pyrophosphoryl-MurNAc-(pentapeptide)GlcNAc (lipid intermediate II).</text>
</comment>
<protein>
    <recommendedName>
        <fullName evidence="10">UDP-N-acetylglucosamine--N-acetylmuramyl-(pentapeptide) pyrophosphoryl-undecaprenol N-acetylglucosamine transferase</fullName>
        <ecNumber evidence="10">2.4.1.227</ecNumber>
    </recommendedName>
    <alternativeName>
        <fullName evidence="10">Undecaprenyl-PP-MurNAc-pentapeptide-UDPGlcNAc GlcNAc transferase</fullName>
    </alternativeName>
</protein>
<evidence type="ECO:0000256" key="1">
    <source>
        <dbReference type="ARBA" id="ARBA00022475"/>
    </source>
</evidence>
<dbReference type="GO" id="GO:0008360">
    <property type="term" value="P:regulation of cell shape"/>
    <property type="evidence" value="ECO:0007669"/>
    <property type="project" value="UniProtKB-KW"/>
</dbReference>
<feature type="binding site" evidence="10">
    <location>
        <position position="124"/>
    </location>
    <ligand>
        <name>UDP-N-acetyl-alpha-D-glucosamine</name>
        <dbReference type="ChEBI" id="CHEBI:57705"/>
    </ligand>
</feature>
<dbReference type="Proteomes" id="UP000004625">
    <property type="component" value="Unassembled WGS sequence"/>
</dbReference>
<comment type="pathway">
    <text evidence="10">Cell wall biogenesis; peptidoglycan biosynthesis.</text>
</comment>
<evidence type="ECO:0000256" key="4">
    <source>
        <dbReference type="ARBA" id="ARBA00022679"/>
    </source>
</evidence>
<feature type="domain" description="Glycosyltransferase family 28 N-terminal" evidence="11">
    <location>
        <begin position="4"/>
        <end position="143"/>
    </location>
</feature>
<keyword evidence="5 10" id="KW-0133">Cell shape</keyword>
<dbReference type="Gene3D" id="3.40.50.2000">
    <property type="entry name" value="Glycogen Phosphorylase B"/>
    <property type="match status" value="2"/>
</dbReference>
<dbReference type="InterPro" id="IPR007235">
    <property type="entry name" value="Glyco_trans_28_C"/>
</dbReference>
<dbReference type="SUPFAM" id="SSF53756">
    <property type="entry name" value="UDP-Glycosyltransferase/glycogen phosphorylase"/>
    <property type="match status" value="1"/>
</dbReference>
<comment type="catalytic activity">
    <reaction evidence="10">
        <text>Mur2Ac(oyl-L-Ala-gamma-D-Glu-L-Lys-D-Ala-D-Ala)-di-trans,octa-cis-undecaprenyl diphosphate + UDP-N-acetyl-alpha-D-glucosamine = beta-D-GlcNAc-(1-&gt;4)-Mur2Ac(oyl-L-Ala-gamma-D-Glu-L-Lys-D-Ala-D-Ala)-di-trans,octa-cis-undecaprenyl diphosphate + UDP + H(+)</text>
        <dbReference type="Rhea" id="RHEA:23192"/>
        <dbReference type="ChEBI" id="CHEBI:15378"/>
        <dbReference type="ChEBI" id="CHEBI:57705"/>
        <dbReference type="ChEBI" id="CHEBI:58223"/>
        <dbReference type="ChEBI" id="CHEBI:60032"/>
        <dbReference type="ChEBI" id="CHEBI:60033"/>
        <dbReference type="EC" id="2.4.1.227"/>
    </reaction>
</comment>
<keyword evidence="9 10" id="KW-0961">Cell wall biogenesis/degradation</keyword>
<keyword evidence="8 10" id="KW-0131">Cell cycle</keyword>
<dbReference type="GO" id="GO:0071555">
    <property type="term" value="P:cell wall organization"/>
    <property type="evidence" value="ECO:0007669"/>
    <property type="project" value="UniProtKB-KW"/>
</dbReference>
<feature type="binding site" evidence="10">
    <location>
        <position position="295"/>
    </location>
    <ligand>
        <name>UDP-N-acetyl-alpha-D-glucosamine</name>
        <dbReference type="ChEBI" id="CHEBI:57705"/>
    </ligand>
</feature>
<reference evidence="13 14" key="1">
    <citation type="submission" date="2011-09" db="EMBL/GenBank/DDBJ databases">
        <authorList>
            <person name="Weinstock G."/>
            <person name="Sodergren E."/>
            <person name="Clifton S."/>
            <person name="Fulton L."/>
            <person name="Fulton B."/>
            <person name="Courtney L."/>
            <person name="Fronick C."/>
            <person name="Harrison M."/>
            <person name="Strong C."/>
            <person name="Farmer C."/>
            <person name="Delahaunty K."/>
            <person name="Markovic C."/>
            <person name="Hall O."/>
            <person name="Minx P."/>
            <person name="Tomlinson C."/>
            <person name="Mitreva M."/>
            <person name="Hou S."/>
            <person name="Chen J."/>
            <person name="Wollam A."/>
            <person name="Pepin K.H."/>
            <person name="Johnson M."/>
            <person name="Bhonagiri V."/>
            <person name="Zhang X."/>
            <person name="Suruliraj S."/>
            <person name="Warren W."/>
            <person name="Chinwalla A."/>
            <person name="Mardis E.R."/>
            <person name="Wilson R.K."/>
        </authorList>
    </citation>
    <scope>NUCLEOTIDE SEQUENCE [LARGE SCALE GENOMIC DNA]</scope>
    <source>
        <strain evidence="13 14">F0439</strain>
    </source>
</reference>
<evidence type="ECO:0000313" key="13">
    <source>
        <dbReference type="EMBL" id="EHM00753.1"/>
    </source>
</evidence>
<accession>G9ZKZ4</accession>
<dbReference type="RefSeq" id="WP_008210795.1">
    <property type="nucleotide sequence ID" value="NZ_JH414919.1"/>
</dbReference>
<comment type="similarity">
    <text evidence="10">Belongs to the glycosyltransferase 28 family. MurG subfamily.</text>
</comment>
<feature type="binding site" evidence="10">
    <location>
        <position position="250"/>
    </location>
    <ligand>
        <name>UDP-N-acetyl-alpha-D-glucosamine</name>
        <dbReference type="ChEBI" id="CHEBI:57705"/>
    </ligand>
</feature>
<keyword evidence="3 10" id="KW-0328">Glycosyltransferase</keyword>
<evidence type="ECO:0000256" key="2">
    <source>
        <dbReference type="ARBA" id="ARBA00022618"/>
    </source>
</evidence>
<evidence type="ECO:0000259" key="11">
    <source>
        <dbReference type="Pfam" id="PF03033"/>
    </source>
</evidence>
<gene>
    <name evidence="10" type="primary">murG</name>
    <name evidence="13" type="ORF">HMPREF9103_00392</name>
</gene>
<dbReference type="HOGENOM" id="CLU_037404_0_1_9"/>
<dbReference type="CDD" id="cd03785">
    <property type="entry name" value="GT28_MurG"/>
    <property type="match status" value="1"/>
</dbReference>
<feature type="binding site" evidence="10">
    <location>
        <begin position="10"/>
        <end position="12"/>
    </location>
    <ligand>
        <name>UDP-N-acetyl-alpha-D-glucosamine</name>
        <dbReference type="ChEBI" id="CHEBI:57705"/>
    </ligand>
</feature>
<dbReference type="STRING" id="797515.HMPREF9103_00392"/>
<dbReference type="PANTHER" id="PTHR21015">
    <property type="entry name" value="UDP-N-ACETYLGLUCOSAMINE--N-ACETYLMURAMYL-(PENTAPEPTIDE) PYROPHOSPHORYL-UNDECAPRENOL N-ACETYLGLUCOSAMINE TRANSFERASE 1"/>
    <property type="match status" value="1"/>
</dbReference>
<dbReference type="GO" id="GO:0005886">
    <property type="term" value="C:plasma membrane"/>
    <property type="evidence" value="ECO:0007669"/>
    <property type="project" value="UniProtKB-SubCell"/>
</dbReference>
<keyword evidence="7 10" id="KW-0472">Membrane</keyword>
<proteinExistence type="inferred from homology"/>